<dbReference type="SUPFAM" id="SSF48371">
    <property type="entry name" value="ARM repeat"/>
    <property type="match status" value="1"/>
</dbReference>
<dbReference type="Gene3D" id="1.25.10.10">
    <property type="entry name" value="Leucine-rich Repeat Variant"/>
    <property type="match status" value="1"/>
</dbReference>
<dbReference type="InterPro" id="IPR024741">
    <property type="entry name" value="Condensin2_G2"/>
</dbReference>
<accession>A0A9I9CS26</accession>
<sequence length="1322" mass="149448">MRWTVVAIVSPFTPSNSETQRVKQCSPIAGRTQRKNFNSKYSRKAFRSGESSCSFSLFSMEKRLRSSLESSAEEFVFSAVKLSLKSSKHTLKTLIHGLKTSSAHSLSVPLALEVSISRAIATFRNLTGSDCTNPNPQCNPSPSESPQPPSTKRLRRSSRHCRSREFEGLESDESNLNLRKEKVLSELEILSYIVFLCISHPKRVFSLTDLLPCARDLHDNLILFESDSVLSTEIANLCEEWWKEDLPGRESLISQSLPFLLSRSLTLKKKVDVHKVYMLREAFSLFDYEDESIEDLKLLLVRCVIAPLYLKTEDGRRFVAYTFGLSRQLLKEALAVIRSQIPFGRKSMLEAYGDIVFRAWRNSEENTRAEIENGFLQGLVEGAIHARTSAFGASIRRVLGGFINQRTVEGVEKLLFRLTEPVIFRSLQVANSNVRQNSLHLLLDVFPLENPDATKELKDTLLDRQFFLIEKLLMDESPDVRVVAVEGCCRILYLFWEIIPSITITKIITKIFDEMSHDTSNEVRLSTLNGVIYLFGNPQSHEILKVILPRLGHLMLDNALLVRVALADLLLLIRDVRDFQFNKVVSLDVLLTVLAHDQPIISQKITRLLMPSYFPTKVSIEEACSRCITLIRRSPMAGARFCEFAASQGASLKSIVQLVRTLIDLVSSSAKLDESYIDGLLLSAKYLCSCISKEPCYKFDLKDLFTAEKLKCLLSVAQSRCARSSLFNIVSSFSPDDFTDLLEECMQLITNCRGLSEDIEKQAEVRSGHRFFLACDALDIMFEAMSLILQKFAYRCHIRFGTEKPKLSVSSAKRKKCKFSGKVLSKLKNFGGKKCVAFEEDYFVAVGVLWQVKDLLSDEKTKNALLSCQTIETIFQSLKVICEVSIVQCVNYDYMDVSPVLAYASLALHMSFQRVSQNIPSNSGTKNKISNSCSSQASADLEKLEQTLDHLLDCVKKLYVSDDSPDEAKQGNGKRTQHANRKLNESRKNQSHSLQGGCVDASEKTLKQVKNLTAVLKFIADAISMGFLSQKYELCLKFVSEYMQSIMSILCQQIYKDIQFNVEMKEIFLCLKSSLTYAAKLLNQVLRCVEGSALTQTSILSHNLIDMIALIEVHLGSGYAARLVAVAKSWFPDLILALGASCIMRPVEVERAHINLFEQTKLYFPSWLSIVAKIELSNTSEDFAEKEEEEEEDGDGSFDKHSSSTFKKFLKMIVTFLKRDHHILDAVGAIFMVGSEVGLERKDFGLVLGLLQFVCRSLYSAEDREWGDMMLASLQHCYPQIEREIEQCNGDRRHQLDKAKTLLEPIWLYHVFETGKLSMMNE</sequence>
<feature type="region of interest" description="Disordered" evidence="1">
    <location>
        <begin position="1182"/>
        <end position="1201"/>
    </location>
</feature>
<dbReference type="PANTHER" id="PTHR16199">
    <property type="entry name" value="CONDENSIN-2 COMPLEX SUBUNIT G2"/>
    <property type="match status" value="1"/>
</dbReference>
<feature type="compositionally biased region" description="Pro residues" evidence="1">
    <location>
        <begin position="137"/>
        <end position="149"/>
    </location>
</feature>
<evidence type="ECO:0008006" key="3">
    <source>
        <dbReference type="Google" id="ProtNLM"/>
    </source>
</evidence>
<protein>
    <recommendedName>
        <fullName evidence="3">Condensin-2 complex subunit G2</fullName>
    </recommendedName>
</protein>
<reference evidence="2" key="1">
    <citation type="submission" date="2023-03" db="UniProtKB">
        <authorList>
            <consortium name="EnsemblPlants"/>
        </authorList>
    </citation>
    <scope>IDENTIFICATION</scope>
</reference>
<evidence type="ECO:0000256" key="1">
    <source>
        <dbReference type="SAM" id="MobiDB-lite"/>
    </source>
</evidence>
<dbReference type="InterPro" id="IPR016024">
    <property type="entry name" value="ARM-type_fold"/>
</dbReference>
<dbReference type="GO" id="GO:0005634">
    <property type="term" value="C:nucleus"/>
    <property type="evidence" value="ECO:0007669"/>
    <property type="project" value="InterPro"/>
</dbReference>
<dbReference type="GO" id="GO:0000796">
    <property type="term" value="C:condensin complex"/>
    <property type="evidence" value="ECO:0007669"/>
    <property type="project" value="TreeGrafter"/>
</dbReference>
<dbReference type="GO" id="GO:0000070">
    <property type="term" value="P:mitotic sister chromatid segregation"/>
    <property type="evidence" value="ECO:0007669"/>
    <property type="project" value="TreeGrafter"/>
</dbReference>
<name>A0A9I9CS26_CUCME</name>
<dbReference type="InterPro" id="IPR011989">
    <property type="entry name" value="ARM-like"/>
</dbReference>
<proteinExistence type="predicted"/>
<feature type="compositionally biased region" description="Acidic residues" evidence="1">
    <location>
        <begin position="1182"/>
        <end position="1196"/>
    </location>
</feature>
<evidence type="ECO:0000313" key="2">
    <source>
        <dbReference type="EnsemblPlants" id="MELO3C007629.2.1"/>
    </source>
</evidence>
<feature type="region of interest" description="Disordered" evidence="1">
    <location>
        <begin position="131"/>
        <end position="158"/>
    </location>
</feature>
<dbReference type="EnsemblPlants" id="MELO3C007629.2.1">
    <property type="protein sequence ID" value="MELO3C007629.2.1"/>
    <property type="gene ID" value="MELO3C007629.2"/>
</dbReference>
<dbReference type="Gramene" id="MELO3C007629.2.1">
    <property type="protein sequence ID" value="MELO3C007629.2.1"/>
    <property type="gene ID" value="MELO3C007629.2"/>
</dbReference>
<dbReference type="PANTHER" id="PTHR16199:SF4">
    <property type="entry name" value="CONDENSIN-2 COMPLEX SUBUNIT G2"/>
    <property type="match status" value="1"/>
</dbReference>
<organism evidence="2">
    <name type="scientific">Cucumis melo</name>
    <name type="common">Muskmelon</name>
    <dbReference type="NCBI Taxonomy" id="3656"/>
    <lineage>
        <taxon>Eukaryota</taxon>
        <taxon>Viridiplantae</taxon>
        <taxon>Streptophyta</taxon>
        <taxon>Embryophyta</taxon>
        <taxon>Tracheophyta</taxon>
        <taxon>Spermatophyta</taxon>
        <taxon>Magnoliopsida</taxon>
        <taxon>eudicotyledons</taxon>
        <taxon>Gunneridae</taxon>
        <taxon>Pentapetalae</taxon>
        <taxon>rosids</taxon>
        <taxon>fabids</taxon>
        <taxon>Cucurbitales</taxon>
        <taxon>Cucurbitaceae</taxon>
        <taxon>Benincaseae</taxon>
        <taxon>Cucumis</taxon>
    </lineage>
</organism>
<feature type="region of interest" description="Disordered" evidence="1">
    <location>
        <begin position="963"/>
        <end position="996"/>
    </location>
</feature>
<dbReference type="Pfam" id="PF12422">
    <property type="entry name" value="Condensin2nSMC"/>
    <property type="match status" value="1"/>
</dbReference>